<feature type="compositionally biased region" description="Polar residues" evidence="1">
    <location>
        <begin position="136"/>
        <end position="145"/>
    </location>
</feature>
<organism evidence="3 4">
    <name type="scientific">Rhinolophus ferrumequinum</name>
    <name type="common">Greater horseshoe bat</name>
    <dbReference type="NCBI Taxonomy" id="59479"/>
    <lineage>
        <taxon>Eukaryota</taxon>
        <taxon>Metazoa</taxon>
        <taxon>Chordata</taxon>
        <taxon>Craniata</taxon>
        <taxon>Vertebrata</taxon>
        <taxon>Euteleostomi</taxon>
        <taxon>Mammalia</taxon>
        <taxon>Eutheria</taxon>
        <taxon>Laurasiatheria</taxon>
        <taxon>Chiroptera</taxon>
        <taxon>Yinpterochiroptera</taxon>
        <taxon>Rhinolophoidea</taxon>
        <taxon>Rhinolophidae</taxon>
        <taxon>Rhinolophinae</taxon>
        <taxon>Rhinolophus</taxon>
    </lineage>
</organism>
<dbReference type="Proteomes" id="UP000585614">
    <property type="component" value="Unassembled WGS sequence"/>
</dbReference>
<evidence type="ECO:0000256" key="2">
    <source>
        <dbReference type="SAM" id="SignalP"/>
    </source>
</evidence>
<feature type="region of interest" description="Disordered" evidence="1">
    <location>
        <begin position="100"/>
        <end position="145"/>
    </location>
</feature>
<gene>
    <name evidence="3" type="ORF">mRhiFer1_012518</name>
</gene>
<protein>
    <submittedName>
        <fullName evidence="3">Prolyl 4-hydroxylase, transmembrane</fullName>
    </submittedName>
</protein>
<dbReference type="AlphaFoldDB" id="A0A7J7UK40"/>
<keyword evidence="3" id="KW-0812">Transmembrane</keyword>
<proteinExistence type="predicted"/>
<feature type="region of interest" description="Disordered" evidence="1">
    <location>
        <begin position="25"/>
        <end position="46"/>
    </location>
</feature>
<evidence type="ECO:0000313" key="3">
    <source>
        <dbReference type="EMBL" id="KAF6313260.1"/>
    </source>
</evidence>
<sequence>MVFVHLYLGNVLALLFFVHYSNGDERSDPGPQRRAPGPGPAPTLAPLTRLEGIKVGHERKVQLVADRDHFIRTLSLKPLLFAPGTDAAQQWLVKSCQHRPWLKRGPLPSPGSPSTGMPRHTGAKKEQRKRRASGWHSDQQGQPAD</sequence>
<keyword evidence="2" id="KW-0732">Signal</keyword>
<evidence type="ECO:0000313" key="4">
    <source>
        <dbReference type="Proteomes" id="UP000585614"/>
    </source>
</evidence>
<feature type="chain" id="PRO_5029446687" evidence="2">
    <location>
        <begin position="24"/>
        <end position="145"/>
    </location>
</feature>
<evidence type="ECO:0000256" key="1">
    <source>
        <dbReference type="SAM" id="MobiDB-lite"/>
    </source>
</evidence>
<keyword evidence="3" id="KW-0472">Membrane</keyword>
<comment type="caution">
    <text evidence="3">The sequence shown here is derived from an EMBL/GenBank/DDBJ whole genome shotgun (WGS) entry which is preliminary data.</text>
</comment>
<dbReference type="EMBL" id="JACAGC010000016">
    <property type="protein sequence ID" value="KAF6313260.1"/>
    <property type="molecule type" value="Genomic_DNA"/>
</dbReference>
<feature type="signal peptide" evidence="2">
    <location>
        <begin position="1"/>
        <end position="23"/>
    </location>
</feature>
<name>A0A7J7UK40_RHIFE</name>
<reference evidence="3 4" key="1">
    <citation type="journal article" date="2020" name="Nature">
        <title>Six reference-quality genomes reveal evolution of bat adaptations.</title>
        <authorList>
            <person name="Jebb D."/>
            <person name="Huang Z."/>
            <person name="Pippel M."/>
            <person name="Hughes G.M."/>
            <person name="Lavrichenko K."/>
            <person name="Devanna P."/>
            <person name="Winkler S."/>
            <person name="Jermiin L.S."/>
            <person name="Skirmuntt E.C."/>
            <person name="Katzourakis A."/>
            <person name="Burkitt-Gray L."/>
            <person name="Ray D.A."/>
            <person name="Sullivan K.A.M."/>
            <person name="Roscito J.G."/>
            <person name="Kirilenko B.M."/>
            <person name="Davalos L.M."/>
            <person name="Corthals A.P."/>
            <person name="Power M.L."/>
            <person name="Jones G."/>
            <person name="Ransome R.D."/>
            <person name="Dechmann D.K.N."/>
            <person name="Locatelli A.G."/>
            <person name="Puechmaille S.J."/>
            <person name="Fedrigo O."/>
            <person name="Jarvis E.D."/>
            <person name="Hiller M."/>
            <person name="Vernes S.C."/>
            <person name="Myers E.W."/>
            <person name="Teeling E.C."/>
        </authorList>
    </citation>
    <scope>NUCLEOTIDE SEQUENCE [LARGE SCALE GENOMIC DNA]</scope>
    <source>
        <strain evidence="3">MRhiFer1</strain>
        <tissue evidence="3">Lung</tissue>
    </source>
</reference>
<accession>A0A7J7UK40</accession>